<dbReference type="PROSITE" id="PS51462">
    <property type="entry name" value="NUDIX"/>
    <property type="match status" value="1"/>
</dbReference>
<dbReference type="Proteomes" id="UP000838308">
    <property type="component" value="Unassembled WGS sequence"/>
</dbReference>
<reference evidence="8" key="1">
    <citation type="submission" date="2022-04" db="EMBL/GenBank/DDBJ databases">
        <authorList>
            <person name="Criscuolo A."/>
        </authorList>
    </citation>
    <scope>NUCLEOTIDE SEQUENCE</scope>
    <source>
        <strain evidence="8">CIP111895</strain>
    </source>
</reference>
<keyword evidence="4 6" id="KW-0378">Hydrolase</keyword>
<sequence>MSNIFTMCFVENNDQLLLQKRVKKPFKGLWNAPGGKVEAYESPIEACKREIQEETGLEIDNVSFRGIITVTNEYQKSSDVLMLFHAKEFSGNLSESDEGEIAWVETEKIYSYDNTPESFTCLLPYILETSSTLTGKMIYRKRRLEIFDINV</sequence>
<evidence type="ECO:0000313" key="9">
    <source>
        <dbReference type="Proteomes" id="UP000838308"/>
    </source>
</evidence>
<evidence type="ECO:0000256" key="2">
    <source>
        <dbReference type="ARBA" id="ARBA00005582"/>
    </source>
</evidence>
<keyword evidence="5" id="KW-0460">Magnesium</keyword>
<dbReference type="SUPFAM" id="SSF55811">
    <property type="entry name" value="Nudix"/>
    <property type="match status" value="1"/>
</dbReference>
<accession>A0ABN8KTC6</accession>
<protein>
    <submittedName>
        <fullName evidence="8">8-oxo-dGTP diphosphatase</fullName>
        <ecNumber evidence="8">3.6.1.55</ecNumber>
    </submittedName>
</protein>
<keyword evidence="9" id="KW-1185">Reference proteome</keyword>
<dbReference type="InterPro" id="IPR020476">
    <property type="entry name" value="Nudix_hydrolase"/>
</dbReference>
<dbReference type="PRINTS" id="PR00502">
    <property type="entry name" value="NUDIXFAMILY"/>
</dbReference>
<dbReference type="PANTHER" id="PTHR43758:SF2">
    <property type="entry name" value="OXIDIZED PURINE NUCLEOSIDE TRIPHOSPHATE HYDROLASE"/>
    <property type="match status" value="1"/>
</dbReference>
<name>A0ABN8KTC6_9BACI</name>
<organism evidence="8 9">
    <name type="scientific">Neobacillus rhizosphaerae</name>
    <dbReference type="NCBI Taxonomy" id="2880965"/>
    <lineage>
        <taxon>Bacteria</taxon>
        <taxon>Bacillati</taxon>
        <taxon>Bacillota</taxon>
        <taxon>Bacilli</taxon>
        <taxon>Bacillales</taxon>
        <taxon>Bacillaceae</taxon>
        <taxon>Neobacillus</taxon>
    </lineage>
</organism>
<dbReference type="InterPro" id="IPR015797">
    <property type="entry name" value="NUDIX_hydrolase-like_dom_sf"/>
</dbReference>
<evidence type="ECO:0000256" key="6">
    <source>
        <dbReference type="RuleBase" id="RU003476"/>
    </source>
</evidence>
<dbReference type="RefSeq" id="WP_248737328.1">
    <property type="nucleotide sequence ID" value="NZ_CALBWS010000038.1"/>
</dbReference>
<dbReference type="InterPro" id="IPR020084">
    <property type="entry name" value="NUDIX_hydrolase_CS"/>
</dbReference>
<dbReference type="GO" id="GO:0035539">
    <property type="term" value="F:8-oxo-7,8-dihydrodeoxyguanosine triphosphate pyrophosphatase activity"/>
    <property type="evidence" value="ECO:0007669"/>
    <property type="project" value="UniProtKB-EC"/>
</dbReference>
<dbReference type="PROSITE" id="PS00893">
    <property type="entry name" value="NUDIX_BOX"/>
    <property type="match status" value="1"/>
</dbReference>
<evidence type="ECO:0000256" key="1">
    <source>
        <dbReference type="ARBA" id="ARBA00001946"/>
    </source>
</evidence>
<dbReference type="PANTHER" id="PTHR43758">
    <property type="entry name" value="7,8-DIHYDRO-8-OXOGUANINE TRIPHOSPHATASE"/>
    <property type="match status" value="1"/>
</dbReference>
<comment type="caution">
    <text evidence="8">The sequence shown here is derived from an EMBL/GenBank/DDBJ whole genome shotgun (WGS) entry which is preliminary data.</text>
</comment>
<evidence type="ECO:0000256" key="5">
    <source>
        <dbReference type="ARBA" id="ARBA00022842"/>
    </source>
</evidence>
<dbReference type="EC" id="3.6.1.55" evidence="8"/>
<comment type="similarity">
    <text evidence="2 6">Belongs to the Nudix hydrolase family.</text>
</comment>
<dbReference type="Pfam" id="PF00293">
    <property type="entry name" value="NUDIX"/>
    <property type="match status" value="1"/>
</dbReference>
<keyword evidence="3" id="KW-0479">Metal-binding</keyword>
<dbReference type="EMBL" id="CALBWS010000038">
    <property type="protein sequence ID" value="CAH2717101.1"/>
    <property type="molecule type" value="Genomic_DNA"/>
</dbReference>
<dbReference type="Gene3D" id="3.90.79.10">
    <property type="entry name" value="Nucleoside Triphosphate Pyrophosphohydrolase"/>
    <property type="match status" value="1"/>
</dbReference>
<dbReference type="CDD" id="cd18886">
    <property type="entry name" value="NUDIX_MutT_Nudt1"/>
    <property type="match status" value="1"/>
</dbReference>
<evidence type="ECO:0000259" key="7">
    <source>
        <dbReference type="PROSITE" id="PS51462"/>
    </source>
</evidence>
<proteinExistence type="inferred from homology"/>
<evidence type="ECO:0000256" key="4">
    <source>
        <dbReference type="ARBA" id="ARBA00022801"/>
    </source>
</evidence>
<evidence type="ECO:0000256" key="3">
    <source>
        <dbReference type="ARBA" id="ARBA00022723"/>
    </source>
</evidence>
<comment type="cofactor">
    <cofactor evidence="1">
        <name>Mg(2+)</name>
        <dbReference type="ChEBI" id="CHEBI:18420"/>
    </cofactor>
</comment>
<evidence type="ECO:0000313" key="8">
    <source>
        <dbReference type="EMBL" id="CAH2717101.1"/>
    </source>
</evidence>
<feature type="domain" description="Nudix hydrolase" evidence="7">
    <location>
        <begin position="1"/>
        <end position="127"/>
    </location>
</feature>
<dbReference type="InterPro" id="IPR000086">
    <property type="entry name" value="NUDIX_hydrolase_dom"/>
</dbReference>
<gene>
    <name evidence="8" type="primary">mutX_2</name>
    <name evidence="8" type="ORF">BACCIP111895_04290</name>
</gene>